<dbReference type="EMBL" id="UGWV01000002">
    <property type="protein sequence ID" value="SUF94100.1"/>
    <property type="molecule type" value="Genomic_DNA"/>
</dbReference>
<gene>
    <name evidence="10" type="ORF">NCTC6385_00965</name>
</gene>
<evidence type="ECO:0000256" key="5">
    <source>
        <dbReference type="ARBA" id="ARBA00022692"/>
    </source>
</evidence>
<evidence type="ECO:0000256" key="8">
    <source>
        <dbReference type="ARBA" id="ARBA00023136"/>
    </source>
</evidence>
<reference evidence="10 11" key="1">
    <citation type="submission" date="2018-06" db="EMBL/GenBank/DDBJ databases">
        <authorList>
            <consortium name="Pathogen Informatics"/>
            <person name="Doyle S."/>
        </authorList>
    </citation>
    <scope>NUCLEOTIDE SEQUENCE [LARGE SCALE GENOMIC DNA]</scope>
    <source>
        <strain evidence="10 11">NCTC6385</strain>
    </source>
</reference>
<feature type="transmembrane region" description="Helical" evidence="9">
    <location>
        <begin position="30"/>
        <end position="49"/>
    </location>
</feature>
<evidence type="ECO:0000256" key="2">
    <source>
        <dbReference type="ARBA" id="ARBA00022553"/>
    </source>
</evidence>
<accession>A0A7D8EJA0</accession>
<feature type="transmembrane region" description="Helical" evidence="9">
    <location>
        <begin position="81"/>
        <end position="101"/>
    </location>
</feature>
<dbReference type="AlphaFoldDB" id="A0A7D8EJA0"/>
<evidence type="ECO:0000256" key="1">
    <source>
        <dbReference type="ARBA" id="ARBA00022448"/>
    </source>
</evidence>
<keyword evidence="7 9" id="KW-1133">Transmembrane helix</keyword>
<sequence length="108" mass="12508">MIAGILGAYVAWIMLSEKYNPKLFDFFDDYILMGSLIFGCLFMTHDMFTSGLDEREHYIYYLSVGFLCILIRLASPFPEGTLLSIISTQLLFLIFYTCAYFKGKKHEN</sequence>
<dbReference type="GO" id="GO:0005886">
    <property type="term" value="C:plasma membrane"/>
    <property type="evidence" value="ECO:0007669"/>
    <property type="project" value="TreeGrafter"/>
</dbReference>
<evidence type="ECO:0000256" key="7">
    <source>
        <dbReference type="ARBA" id="ARBA00022989"/>
    </source>
</evidence>
<keyword evidence="6" id="KW-1278">Translocase</keyword>
<dbReference type="Proteomes" id="UP000254463">
    <property type="component" value="Unassembled WGS sequence"/>
</dbReference>
<evidence type="ECO:0000256" key="4">
    <source>
        <dbReference type="ARBA" id="ARBA00022643"/>
    </source>
</evidence>
<dbReference type="InterPro" id="IPR004338">
    <property type="entry name" value="NqrB/RnfD"/>
</dbReference>
<keyword evidence="1" id="KW-0813">Transport</keyword>
<dbReference type="GO" id="GO:0055085">
    <property type="term" value="P:transmembrane transport"/>
    <property type="evidence" value="ECO:0007669"/>
    <property type="project" value="InterPro"/>
</dbReference>
<evidence type="ECO:0000313" key="10">
    <source>
        <dbReference type="EMBL" id="SUF94100.1"/>
    </source>
</evidence>
<keyword evidence="2" id="KW-0597">Phosphoprotein</keyword>
<dbReference type="Pfam" id="PF03116">
    <property type="entry name" value="NQR2_RnfD_RnfE"/>
    <property type="match status" value="1"/>
</dbReference>
<protein>
    <submittedName>
        <fullName evidence="10">Na(+)-translocating NADH-quinone reductase subunit B</fullName>
    </submittedName>
</protein>
<evidence type="ECO:0000256" key="3">
    <source>
        <dbReference type="ARBA" id="ARBA00022630"/>
    </source>
</evidence>
<keyword evidence="3" id="KW-0285">Flavoprotein</keyword>
<keyword evidence="8 9" id="KW-0472">Membrane</keyword>
<feature type="transmembrane region" description="Helical" evidence="9">
    <location>
        <begin position="58"/>
        <end position="75"/>
    </location>
</feature>
<keyword evidence="5 9" id="KW-0812">Transmembrane</keyword>
<dbReference type="PANTHER" id="PTHR30578:SF0">
    <property type="entry name" value="ION-TRANSLOCATING OXIDOREDUCTASE COMPLEX SUBUNIT D"/>
    <property type="match status" value="1"/>
</dbReference>
<proteinExistence type="predicted"/>
<keyword evidence="4" id="KW-0288">FMN</keyword>
<evidence type="ECO:0000256" key="9">
    <source>
        <dbReference type="SAM" id="Phobius"/>
    </source>
</evidence>
<evidence type="ECO:0000313" key="11">
    <source>
        <dbReference type="Proteomes" id="UP000254463"/>
    </source>
</evidence>
<name>A0A7D8EJA0_SALER</name>
<dbReference type="PANTHER" id="PTHR30578">
    <property type="entry name" value="ELECTRON TRANSPORT COMPLEX PROTEIN RNFD"/>
    <property type="match status" value="1"/>
</dbReference>
<organism evidence="10 11">
    <name type="scientific">Salmonella enterica</name>
    <name type="common">Salmonella choleraesuis</name>
    <dbReference type="NCBI Taxonomy" id="28901"/>
    <lineage>
        <taxon>Bacteria</taxon>
        <taxon>Pseudomonadati</taxon>
        <taxon>Pseudomonadota</taxon>
        <taxon>Gammaproteobacteria</taxon>
        <taxon>Enterobacterales</taxon>
        <taxon>Enterobacteriaceae</taxon>
        <taxon>Salmonella</taxon>
    </lineage>
</organism>
<evidence type="ECO:0000256" key="6">
    <source>
        <dbReference type="ARBA" id="ARBA00022967"/>
    </source>
</evidence>